<dbReference type="Proteomes" id="UP000054422">
    <property type="component" value="Unassembled WGS sequence"/>
</dbReference>
<name>A0A0A2SR60_9GAMM</name>
<reference evidence="1 2" key="1">
    <citation type="submission" date="2014-05" db="EMBL/GenBank/DDBJ databases">
        <authorList>
            <person name="Rizzardi K."/>
            <person name="Winiecka-Krusnell J."/>
            <person name="Ramliden M."/>
            <person name="Alm E."/>
            <person name="Andersson S."/>
            <person name="Byfors S."/>
        </authorList>
    </citation>
    <scope>NUCLEOTIDE SEQUENCE [LARGE SCALE GENOMIC DNA]</scope>
    <source>
        <strain evidence="1 2">LEGN</strain>
    </source>
</reference>
<sequence length="121" mass="13633">MKRNILVTVFIYVTSNFVFADNLGKYTYEIACKNCHAPQLAKSIKAPAAFDKKAWKLRFQQAKKEAKNNPIQFQTPMDYLLYSVKIGKGLMHHGGLCKEANIPNNNCSDDALVAAINYMSK</sequence>
<dbReference type="GO" id="GO:0009055">
    <property type="term" value="F:electron transfer activity"/>
    <property type="evidence" value="ECO:0007669"/>
    <property type="project" value="InterPro"/>
</dbReference>
<dbReference type="GO" id="GO:0020037">
    <property type="term" value="F:heme binding"/>
    <property type="evidence" value="ECO:0007669"/>
    <property type="project" value="InterPro"/>
</dbReference>
<gene>
    <name evidence="1" type="ORF">EP47_06585</name>
</gene>
<protein>
    <submittedName>
        <fullName evidence="1">Cytochrome C</fullName>
    </submittedName>
</protein>
<dbReference type="STRING" id="1498499.EP47_06585"/>
<organism evidence="1 2">
    <name type="scientific">Legionella norrlandica</name>
    <dbReference type="NCBI Taxonomy" id="1498499"/>
    <lineage>
        <taxon>Bacteria</taxon>
        <taxon>Pseudomonadati</taxon>
        <taxon>Pseudomonadota</taxon>
        <taxon>Gammaproteobacteria</taxon>
        <taxon>Legionellales</taxon>
        <taxon>Legionellaceae</taxon>
        <taxon>Legionella</taxon>
    </lineage>
</organism>
<evidence type="ECO:0000313" key="2">
    <source>
        <dbReference type="Proteomes" id="UP000054422"/>
    </source>
</evidence>
<evidence type="ECO:0000313" key="1">
    <source>
        <dbReference type="EMBL" id="KGP63615.1"/>
    </source>
</evidence>
<dbReference type="EMBL" id="JNCF01000013">
    <property type="protein sequence ID" value="KGP63615.1"/>
    <property type="molecule type" value="Genomic_DNA"/>
</dbReference>
<dbReference type="InterPro" id="IPR036909">
    <property type="entry name" value="Cyt_c-like_dom_sf"/>
</dbReference>
<dbReference type="Gene3D" id="1.10.760.10">
    <property type="entry name" value="Cytochrome c-like domain"/>
    <property type="match status" value="1"/>
</dbReference>
<proteinExistence type="predicted"/>
<dbReference type="OrthoDB" id="5641947at2"/>
<dbReference type="SUPFAM" id="SSF46626">
    <property type="entry name" value="Cytochrome c"/>
    <property type="match status" value="1"/>
</dbReference>
<dbReference type="RefSeq" id="WP_035888446.1">
    <property type="nucleotide sequence ID" value="NZ_JNCF01000013.1"/>
</dbReference>
<keyword evidence="2" id="KW-1185">Reference proteome</keyword>
<dbReference type="AlphaFoldDB" id="A0A0A2SR60"/>
<accession>A0A0A2SR60</accession>
<comment type="caution">
    <text evidence="1">The sequence shown here is derived from an EMBL/GenBank/DDBJ whole genome shotgun (WGS) entry which is preliminary data.</text>
</comment>